<accession>A0ABP0SLR3</accession>
<comment type="caution">
    <text evidence="3">The sequence shown here is derived from an EMBL/GenBank/DDBJ whole genome shotgun (WGS) entry which is preliminary data.</text>
</comment>
<dbReference type="EMBL" id="CAXAMM010044128">
    <property type="protein sequence ID" value="CAK9113335.1"/>
    <property type="molecule type" value="Genomic_DNA"/>
</dbReference>
<evidence type="ECO:0000313" key="3">
    <source>
        <dbReference type="EMBL" id="CAK9113335.1"/>
    </source>
</evidence>
<dbReference type="CDD" id="cd06093">
    <property type="entry name" value="PX_domain"/>
    <property type="match status" value="1"/>
</dbReference>
<evidence type="ECO:0000259" key="2">
    <source>
        <dbReference type="PROSITE" id="PS50195"/>
    </source>
</evidence>
<feature type="region of interest" description="Disordered" evidence="1">
    <location>
        <begin position="636"/>
        <end position="662"/>
    </location>
</feature>
<dbReference type="PROSITE" id="PS50195">
    <property type="entry name" value="PX"/>
    <property type="match status" value="1"/>
</dbReference>
<proteinExistence type="predicted"/>
<dbReference type="Proteomes" id="UP001642464">
    <property type="component" value="Unassembled WGS sequence"/>
</dbReference>
<protein>
    <recommendedName>
        <fullName evidence="2">PX domain-containing protein</fullName>
    </recommendedName>
</protein>
<feature type="region of interest" description="Disordered" evidence="1">
    <location>
        <begin position="903"/>
        <end position="950"/>
    </location>
</feature>
<dbReference type="Gene3D" id="3.30.1520.10">
    <property type="entry name" value="Phox-like domain"/>
    <property type="match status" value="1"/>
</dbReference>
<gene>
    <name evidence="3" type="ORF">SCF082_LOCUS52530</name>
</gene>
<name>A0ABP0SLR3_9DINO</name>
<dbReference type="InterPro" id="IPR001683">
    <property type="entry name" value="PX_dom"/>
</dbReference>
<evidence type="ECO:0000313" key="4">
    <source>
        <dbReference type="Proteomes" id="UP001642464"/>
    </source>
</evidence>
<feature type="compositionally biased region" description="Low complexity" evidence="1">
    <location>
        <begin position="904"/>
        <end position="917"/>
    </location>
</feature>
<dbReference type="Pfam" id="PF00787">
    <property type="entry name" value="PX"/>
    <property type="match status" value="1"/>
</dbReference>
<feature type="domain" description="PX" evidence="2">
    <location>
        <begin position="14"/>
        <end position="127"/>
    </location>
</feature>
<keyword evidence="4" id="KW-1185">Reference proteome</keyword>
<reference evidence="3 4" key="1">
    <citation type="submission" date="2024-02" db="EMBL/GenBank/DDBJ databases">
        <authorList>
            <person name="Chen Y."/>
            <person name="Shah S."/>
            <person name="Dougan E. K."/>
            <person name="Thang M."/>
            <person name="Chan C."/>
        </authorList>
    </citation>
    <scope>NUCLEOTIDE SEQUENCE [LARGE SCALE GENOMIC DNA]</scope>
</reference>
<evidence type="ECO:0000256" key="1">
    <source>
        <dbReference type="SAM" id="MobiDB-lite"/>
    </source>
</evidence>
<dbReference type="InterPro" id="IPR036871">
    <property type="entry name" value="PX_dom_sf"/>
</dbReference>
<sequence length="959" mass="105101">MDDFDATFATTTPCLALRIVRTEEQMSLMMQRFTAYVIEINDFGKVTEVSHRYSDFETLHKALLVENPGLQLPPLPPKGADGTDAAVIAARKVELEKLLRGMLQNVEVLMERSLHLWKFLELGNPSVIAGRFVMAPRARPNVFKTLAKLNDEKYRDDVFRLGHAAVTDLLLEGLREMRKGTESSHWSASPGGRLPLCQLVAGALGTTQAARDRLIDGGVINLLLGLIQNEEAALDDVRPALNVIVAREGERWASFIARFLTTGGLLQLLDLVQRQRCQEFVAKLLWFGWDAGARGAFAQPGGVGLKVLQTLLRSSTTSCSLLAAVLLGAMVAAGDFQDAHRQEALKLVKGTLERPEAAKDPQFAKVLMGGTSSLVRLAAMLEDVDLAPLVLGLLCTSKPAANKLTSISGNLAALISNKGVPHSEQTRALAAELLLHIQGTASAPEVSSHDGAATSAARRSSLGDLLERCEGIAAHEESMEAALRTQLEEGIARGLQGLEPHGVHVRKAKSMAQQRLQDLPLVDFQSFESAFSRFHGAREALANHVKSCERLHENIERQLRDLQTARPKVEPHIYKEKLLAAEQLYAEVKAQREQFATADAEAKEKTKKAEASTAKMKTVNDELRRYDHELHDLRTERRDKEAKAASLRSKANIPGLEDRKRQVQSDIDRNLTEAHELQVVGRRVQQGEDGYLNEGQSREQKISELSSKLNELKRHHQTLLQKQKELDIDPVSLGSEASKLESEAAQLDASIGDLEHKQREAERARLDASSDATREAEDARVARDHSSHLASRLSSVERDAKAQLSTLQPMIQEQHAGWQRLMEQQRSLDDDQRTLQTKLLETEQSAETEARAREQVAIIIQDLVKSLLNCASSLQACAEEPGAPAAAVAASDDFDDFLQEVPQPAASAAGPATGPETTRAEPDIFADEEVFKGPEEGSAPPADPFGADFDGCCQRALGT</sequence>
<dbReference type="SMART" id="SM00312">
    <property type="entry name" value="PX"/>
    <property type="match status" value="1"/>
</dbReference>
<feature type="region of interest" description="Disordered" evidence="1">
    <location>
        <begin position="744"/>
        <end position="797"/>
    </location>
</feature>
<feature type="compositionally biased region" description="Basic and acidic residues" evidence="1">
    <location>
        <begin position="753"/>
        <end position="787"/>
    </location>
</feature>
<organism evidence="3 4">
    <name type="scientific">Durusdinium trenchii</name>
    <dbReference type="NCBI Taxonomy" id="1381693"/>
    <lineage>
        <taxon>Eukaryota</taxon>
        <taxon>Sar</taxon>
        <taxon>Alveolata</taxon>
        <taxon>Dinophyceae</taxon>
        <taxon>Suessiales</taxon>
        <taxon>Symbiodiniaceae</taxon>
        <taxon>Durusdinium</taxon>
    </lineage>
</organism>
<dbReference type="SUPFAM" id="SSF64268">
    <property type="entry name" value="PX domain"/>
    <property type="match status" value="1"/>
</dbReference>